<accession>A0A0C1EAW3</accession>
<dbReference type="Pfam" id="PF13742">
    <property type="entry name" value="tRNA_anti_2"/>
    <property type="match status" value="1"/>
</dbReference>
<keyword evidence="4 5" id="KW-0269">Exonuclease</keyword>
<dbReference type="CDD" id="cd04489">
    <property type="entry name" value="ExoVII_LU_OBF"/>
    <property type="match status" value="1"/>
</dbReference>
<evidence type="ECO:0000256" key="3">
    <source>
        <dbReference type="ARBA" id="ARBA00022801"/>
    </source>
</evidence>
<proteinExistence type="inferred from homology"/>
<dbReference type="HAMAP" id="MF_00378">
    <property type="entry name" value="Exonuc_7_L"/>
    <property type="match status" value="1"/>
</dbReference>
<evidence type="ECO:0000256" key="5">
    <source>
        <dbReference type="HAMAP-Rule" id="MF_00378"/>
    </source>
</evidence>
<dbReference type="NCBIfam" id="TIGR00237">
    <property type="entry name" value="xseA"/>
    <property type="match status" value="1"/>
</dbReference>
<comment type="caution">
    <text evidence="9">The sequence shown here is derived from an EMBL/GenBank/DDBJ whole genome shotgun (WGS) entry which is preliminary data.</text>
</comment>
<dbReference type="GO" id="GO:0003676">
    <property type="term" value="F:nucleic acid binding"/>
    <property type="evidence" value="ECO:0007669"/>
    <property type="project" value="InterPro"/>
</dbReference>
<dbReference type="GO" id="GO:0006308">
    <property type="term" value="P:DNA catabolic process"/>
    <property type="evidence" value="ECO:0007669"/>
    <property type="project" value="UniProtKB-UniRule"/>
</dbReference>
<evidence type="ECO:0000256" key="4">
    <source>
        <dbReference type="ARBA" id="ARBA00022839"/>
    </source>
</evidence>
<dbReference type="Pfam" id="PF02601">
    <property type="entry name" value="Exonuc_VII_L"/>
    <property type="match status" value="1"/>
</dbReference>
<comment type="similarity">
    <text evidence="5 6">Belongs to the XseA family.</text>
</comment>
<comment type="subcellular location">
    <subcellularLocation>
        <location evidence="5 6">Cytoplasm</location>
    </subcellularLocation>
</comment>
<evidence type="ECO:0000313" key="10">
    <source>
        <dbReference type="Proteomes" id="UP000031307"/>
    </source>
</evidence>
<comment type="function">
    <text evidence="5">Bidirectionally degrades single-stranded DNA into large acid-insoluble oligonucleotides, which are then degraded further into small acid-soluble oligonucleotides.</text>
</comment>
<comment type="subunit">
    <text evidence="5">Heterooligomer composed of large and small subunits.</text>
</comment>
<dbReference type="InterPro" id="IPR003753">
    <property type="entry name" value="Exonuc_VII_L"/>
</dbReference>
<organism evidence="9 10">
    <name type="scientific">Parachlamydia acanthamoebae</name>
    <dbReference type="NCBI Taxonomy" id="83552"/>
    <lineage>
        <taxon>Bacteria</taxon>
        <taxon>Pseudomonadati</taxon>
        <taxon>Chlamydiota</taxon>
        <taxon>Chlamydiia</taxon>
        <taxon>Parachlamydiales</taxon>
        <taxon>Parachlamydiaceae</taxon>
        <taxon>Parachlamydia</taxon>
    </lineage>
</organism>
<evidence type="ECO:0000259" key="8">
    <source>
        <dbReference type="Pfam" id="PF13742"/>
    </source>
</evidence>
<dbReference type="EC" id="3.1.11.6" evidence="5"/>
<dbReference type="GO" id="GO:0009318">
    <property type="term" value="C:exodeoxyribonuclease VII complex"/>
    <property type="evidence" value="ECO:0007669"/>
    <property type="project" value="UniProtKB-UniRule"/>
</dbReference>
<keyword evidence="2 5" id="KW-0540">Nuclease</keyword>
<keyword evidence="1 5" id="KW-0963">Cytoplasm</keyword>
<dbReference type="PATRIC" id="fig|83552.4.peg.486"/>
<dbReference type="Proteomes" id="UP000031307">
    <property type="component" value="Unassembled WGS sequence"/>
</dbReference>
<dbReference type="AlphaFoldDB" id="A0A0C1EAW3"/>
<dbReference type="InterPro" id="IPR025824">
    <property type="entry name" value="OB-fold_nuc-bd_dom"/>
</dbReference>
<dbReference type="GO" id="GO:0008855">
    <property type="term" value="F:exodeoxyribonuclease VII activity"/>
    <property type="evidence" value="ECO:0007669"/>
    <property type="project" value="UniProtKB-UniRule"/>
</dbReference>
<feature type="domain" description="OB-fold nucleic acid binding" evidence="8">
    <location>
        <begin position="12"/>
        <end position="104"/>
    </location>
</feature>
<evidence type="ECO:0000313" key="9">
    <source>
        <dbReference type="EMBL" id="KIA78257.1"/>
    </source>
</evidence>
<dbReference type="PANTHER" id="PTHR30008">
    <property type="entry name" value="EXODEOXYRIBONUCLEASE 7 LARGE SUBUNIT"/>
    <property type="match status" value="1"/>
</dbReference>
<comment type="catalytic activity">
    <reaction evidence="5 6">
        <text>Exonucleolytic cleavage in either 5'- to 3'- or 3'- to 5'-direction to yield nucleoside 5'-phosphates.</text>
        <dbReference type="EC" id="3.1.11.6"/>
    </reaction>
</comment>
<name>A0A0C1EAW3_9BACT</name>
<sequence>MITIMPHEAPILTVSQLTTAIKHSLESTFSLVWLQGEVSNCKVQSSGHIYFSLKDAHAQVAAVMFRGDASSLKMIPKDGDQVIVQGQLNVYPPTGKYQIVVRELRLAGLGELLLKLEELKIKLHKKGWFKAEHKKALPKFPKRIGVVTSPTGAVIQDILNILTRRATGFHLILNPVKVQGPGAAQEIAKAIQDFNTFNLVDVMIVGRGGGSIEDLWAFNEEIVAEAIFNSQIPVISAVGHETDHCIADYVADVRAPTPSAAAEIVITENAQQLHHFQQILRRLDHSMRQTLHHHRLCLKTILKQPLLASPYAILGSWMQKADEFRQELDQSTFRLLKQHRFALESREKILQTLKPTMQIFHLKEKLVNLRKAIDFSVLQKLNELRKAIQLKDEKILMDQRWKVKLEHLRELLKNKEDALKSINPRNLLTKGYTILFSEKDQSVISSVHMLKKDQKIRMLLSDGEALAQINEIYSK</sequence>
<reference evidence="9 10" key="1">
    <citation type="journal article" date="2014" name="Mol. Biol. Evol.">
        <title>Massive expansion of Ubiquitination-related gene families within the Chlamydiae.</title>
        <authorList>
            <person name="Domman D."/>
            <person name="Collingro A."/>
            <person name="Lagkouvardos I."/>
            <person name="Gehre L."/>
            <person name="Weinmaier T."/>
            <person name="Rattei T."/>
            <person name="Subtil A."/>
            <person name="Horn M."/>
        </authorList>
    </citation>
    <scope>NUCLEOTIDE SEQUENCE [LARGE SCALE GENOMIC DNA]</scope>
    <source>
        <strain evidence="9 10">OEW1</strain>
    </source>
</reference>
<evidence type="ECO:0000256" key="1">
    <source>
        <dbReference type="ARBA" id="ARBA00022490"/>
    </source>
</evidence>
<keyword evidence="3 5" id="KW-0378">Hydrolase</keyword>
<dbReference type="InterPro" id="IPR020579">
    <property type="entry name" value="Exonuc_VII_lsu_C"/>
</dbReference>
<feature type="domain" description="Exonuclease VII large subunit C-terminal" evidence="7">
    <location>
        <begin position="128"/>
        <end position="467"/>
    </location>
</feature>
<evidence type="ECO:0000256" key="6">
    <source>
        <dbReference type="RuleBase" id="RU004355"/>
    </source>
</evidence>
<evidence type="ECO:0000259" key="7">
    <source>
        <dbReference type="Pfam" id="PF02601"/>
    </source>
</evidence>
<gene>
    <name evidence="5 9" type="primary">xseA</name>
    <name evidence="9" type="ORF">DB43_EI00020</name>
</gene>
<dbReference type="EMBL" id="JSAM01000028">
    <property type="protein sequence ID" value="KIA78257.1"/>
    <property type="molecule type" value="Genomic_DNA"/>
</dbReference>
<dbReference type="GO" id="GO:0005737">
    <property type="term" value="C:cytoplasm"/>
    <property type="evidence" value="ECO:0007669"/>
    <property type="project" value="UniProtKB-SubCell"/>
</dbReference>
<evidence type="ECO:0000256" key="2">
    <source>
        <dbReference type="ARBA" id="ARBA00022722"/>
    </source>
</evidence>
<protein>
    <recommendedName>
        <fullName evidence="5">Exodeoxyribonuclease 7 large subunit</fullName>
        <ecNumber evidence="5">3.1.11.6</ecNumber>
    </recommendedName>
    <alternativeName>
        <fullName evidence="5">Exodeoxyribonuclease VII large subunit</fullName>
        <shortName evidence="5">Exonuclease VII large subunit</shortName>
    </alternativeName>
</protein>
<dbReference type="PANTHER" id="PTHR30008:SF0">
    <property type="entry name" value="EXODEOXYRIBONUCLEASE 7 LARGE SUBUNIT"/>
    <property type="match status" value="1"/>
</dbReference>